<comment type="caution">
    <text evidence="1">The sequence shown here is derived from an EMBL/GenBank/DDBJ whole genome shotgun (WGS) entry which is preliminary data.</text>
</comment>
<evidence type="ECO:0000313" key="1">
    <source>
        <dbReference type="EMBL" id="KAA6320132.1"/>
    </source>
</evidence>
<dbReference type="EMBL" id="SNRW01045646">
    <property type="protein sequence ID" value="KAA6320132.1"/>
    <property type="molecule type" value="Genomic_DNA"/>
</dbReference>
<accession>A0A5J4QF60</accession>
<dbReference type="Proteomes" id="UP000324800">
    <property type="component" value="Unassembled WGS sequence"/>
</dbReference>
<reference evidence="1 2" key="1">
    <citation type="submission" date="2019-03" db="EMBL/GenBank/DDBJ databases">
        <title>Single cell metagenomics reveals metabolic interactions within the superorganism composed of flagellate Streblomastix strix and complex community of Bacteroidetes bacteria on its surface.</title>
        <authorList>
            <person name="Treitli S.C."/>
            <person name="Kolisko M."/>
            <person name="Husnik F."/>
            <person name="Keeling P."/>
            <person name="Hampl V."/>
        </authorList>
    </citation>
    <scope>NUCLEOTIDE SEQUENCE [LARGE SCALE GENOMIC DNA]</scope>
    <source>
        <strain evidence="1">ST1C</strain>
    </source>
</reference>
<gene>
    <name evidence="1" type="ORF">EZS28_054727</name>
</gene>
<proteinExistence type="predicted"/>
<organism evidence="1 2">
    <name type="scientific">Streblomastix strix</name>
    <dbReference type="NCBI Taxonomy" id="222440"/>
    <lineage>
        <taxon>Eukaryota</taxon>
        <taxon>Metamonada</taxon>
        <taxon>Preaxostyla</taxon>
        <taxon>Oxymonadida</taxon>
        <taxon>Streblomastigidae</taxon>
        <taxon>Streblomastix</taxon>
    </lineage>
</organism>
<evidence type="ECO:0000313" key="2">
    <source>
        <dbReference type="Proteomes" id="UP000324800"/>
    </source>
</evidence>
<protein>
    <submittedName>
        <fullName evidence="1">Uncharacterized protein</fullName>
    </submittedName>
</protein>
<name>A0A5J4QF60_9EUKA</name>
<sequence>MEESTFRPDETAQFGTTTGSDVTTIITRLIQDLESDNTNLHVPALRELLNIIVDNRNSKDLTLKYKLMPLLNKFAGKIEKSEEFV</sequence>
<dbReference type="AlphaFoldDB" id="A0A5J4QF60"/>